<dbReference type="Proteomes" id="UP000190867">
    <property type="component" value="Unassembled WGS sequence"/>
</dbReference>
<feature type="chain" id="PRO_5012571827" description="Phosphate starvation-inducible protein PsiF" evidence="2">
    <location>
        <begin position="21"/>
        <end position="89"/>
    </location>
</feature>
<evidence type="ECO:0008006" key="5">
    <source>
        <dbReference type="Google" id="ProtNLM"/>
    </source>
</evidence>
<name>A0A1T0AUX7_9PAST</name>
<reference evidence="3 4" key="1">
    <citation type="submission" date="2017-02" db="EMBL/GenBank/DDBJ databases">
        <title>Draft genome sequence of Haemophilus paracuniculus CCUG 43573 type strain.</title>
        <authorList>
            <person name="Engstrom-Jakobsson H."/>
            <person name="Salva-Serra F."/>
            <person name="Thorell K."/>
            <person name="Gonzales-Siles L."/>
            <person name="Karlsson R."/>
            <person name="Boulund F."/>
            <person name="Engstrand L."/>
            <person name="Kristiansson E."/>
            <person name="Moore E."/>
        </authorList>
    </citation>
    <scope>NUCLEOTIDE SEQUENCE [LARGE SCALE GENOMIC DNA]</scope>
    <source>
        <strain evidence="3 4">CCUG 43573</strain>
    </source>
</reference>
<organism evidence="3 4">
    <name type="scientific">Haemophilus paracuniculus</name>
    <dbReference type="NCBI Taxonomy" id="734"/>
    <lineage>
        <taxon>Bacteria</taxon>
        <taxon>Pseudomonadati</taxon>
        <taxon>Pseudomonadota</taxon>
        <taxon>Gammaproteobacteria</taxon>
        <taxon>Pasteurellales</taxon>
        <taxon>Pasteurellaceae</taxon>
        <taxon>Haemophilus</taxon>
    </lineage>
</organism>
<evidence type="ECO:0000256" key="2">
    <source>
        <dbReference type="SAM" id="SignalP"/>
    </source>
</evidence>
<evidence type="ECO:0000313" key="3">
    <source>
        <dbReference type="EMBL" id="OOS00308.1"/>
    </source>
</evidence>
<evidence type="ECO:0000256" key="1">
    <source>
        <dbReference type="SAM" id="Coils"/>
    </source>
</evidence>
<feature type="signal peptide" evidence="2">
    <location>
        <begin position="1"/>
        <end position="20"/>
    </location>
</feature>
<dbReference type="AlphaFoldDB" id="A0A1T0AUX7"/>
<accession>A0A1T0AUX7</accession>
<comment type="caution">
    <text evidence="3">The sequence shown here is derived from an EMBL/GenBank/DDBJ whole genome shotgun (WGS) entry which is preliminary data.</text>
</comment>
<feature type="coiled-coil region" evidence="1">
    <location>
        <begin position="62"/>
        <end position="89"/>
    </location>
</feature>
<proteinExistence type="predicted"/>
<keyword evidence="1" id="KW-0175">Coiled coil</keyword>
<evidence type="ECO:0000313" key="4">
    <source>
        <dbReference type="Proteomes" id="UP000190867"/>
    </source>
</evidence>
<dbReference type="RefSeq" id="WP_078236224.1">
    <property type="nucleotide sequence ID" value="NZ_MUYA01000003.1"/>
</dbReference>
<sequence>MKTLIPFVTLLTLFTSTTFASEAKQPLKPSKKTANYCIEAMGQDASATKAGRACEKLYVECKAKQSKQCKEFIKQLDKLQAEISSEYDN</sequence>
<dbReference type="EMBL" id="MUYA01000003">
    <property type="protein sequence ID" value="OOS00308.1"/>
    <property type="molecule type" value="Genomic_DNA"/>
</dbReference>
<keyword evidence="2" id="KW-0732">Signal</keyword>
<protein>
    <recommendedName>
        <fullName evidence="5">Phosphate starvation-inducible protein PsiF</fullName>
    </recommendedName>
</protein>
<keyword evidence="4" id="KW-1185">Reference proteome</keyword>
<gene>
    <name evidence="3" type="ORF">B0187_02130</name>
</gene>